<evidence type="ECO:0000313" key="4">
    <source>
        <dbReference type="EMBL" id="KJA29921.1"/>
    </source>
</evidence>
<keyword evidence="2" id="KW-0812">Transmembrane</keyword>
<reference evidence="5" key="1">
    <citation type="submission" date="2014-04" db="EMBL/GenBank/DDBJ databases">
        <title>Evolutionary Origins and Diversification of the Mycorrhizal Mutualists.</title>
        <authorList>
            <consortium name="DOE Joint Genome Institute"/>
            <consortium name="Mycorrhizal Genomics Consortium"/>
            <person name="Kohler A."/>
            <person name="Kuo A."/>
            <person name="Nagy L.G."/>
            <person name="Floudas D."/>
            <person name="Copeland A."/>
            <person name="Barry K.W."/>
            <person name="Cichocki N."/>
            <person name="Veneault-Fourrey C."/>
            <person name="LaButti K."/>
            <person name="Lindquist E.A."/>
            <person name="Lipzen A."/>
            <person name="Lundell T."/>
            <person name="Morin E."/>
            <person name="Murat C."/>
            <person name="Riley R."/>
            <person name="Ohm R."/>
            <person name="Sun H."/>
            <person name="Tunlid A."/>
            <person name="Henrissat B."/>
            <person name="Grigoriev I.V."/>
            <person name="Hibbett D.S."/>
            <person name="Martin F."/>
        </authorList>
    </citation>
    <scope>NUCLEOTIDE SEQUENCE [LARGE SCALE GENOMIC DNA]</scope>
    <source>
        <strain evidence="5">FD-334 SS-4</strain>
    </source>
</reference>
<accession>A0A0D2PNY6</accession>
<feature type="region of interest" description="Disordered" evidence="1">
    <location>
        <begin position="165"/>
        <end position="246"/>
    </location>
</feature>
<protein>
    <recommendedName>
        <fullName evidence="6">Transmembrane protein</fullName>
    </recommendedName>
</protein>
<feature type="region of interest" description="Disordered" evidence="1">
    <location>
        <begin position="77"/>
        <end position="99"/>
    </location>
</feature>
<gene>
    <name evidence="4" type="ORF">HYPSUDRAFT_196226</name>
</gene>
<keyword evidence="3" id="KW-0732">Signal</keyword>
<name>A0A0D2PNY6_HYPSF</name>
<feature type="region of interest" description="Disordered" evidence="1">
    <location>
        <begin position="25"/>
        <end position="48"/>
    </location>
</feature>
<feature type="compositionally biased region" description="Low complexity" evidence="1">
    <location>
        <begin position="25"/>
        <end position="46"/>
    </location>
</feature>
<keyword evidence="5" id="KW-1185">Reference proteome</keyword>
<feature type="compositionally biased region" description="Pro residues" evidence="1">
    <location>
        <begin position="221"/>
        <end position="234"/>
    </location>
</feature>
<dbReference type="OMA" id="IVWRRTP"/>
<evidence type="ECO:0000256" key="2">
    <source>
        <dbReference type="SAM" id="Phobius"/>
    </source>
</evidence>
<feature type="chain" id="PRO_5002265930" description="Transmembrane protein" evidence="3">
    <location>
        <begin position="22"/>
        <end position="246"/>
    </location>
</feature>
<feature type="signal peptide" evidence="3">
    <location>
        <begin position="1"/>
        <end position="21"/>
    </location>
</feature>
<keyword evidence="2" id="KW-1133">Transmembrane helix</keyword>
<feature type="transmembrane region" description="Helical" evidence="2">
    <location>
        <begin position="107"/>
        <end position="129"/>
    </location>
</feature>
<evidence type="ECO:0008006" key="6">
    <source>
        <dbReference type="Google" id="ProtNLM"/>
    </source>
</evidence>
<dbReference type="OrthoDB" id="3066970at2759"/>
<feature type="compositionally biased region" description="Pro residues" evidence="1">
    <location>
        <begin position="172"/>
        <end position="183"/>
    </location>
</feature>
<dbReference type="AlphaFoldDB" id="A0A0D2PNY6"/>
<dbReference type="Proteomes" id="UP000054270">
    <property type="component" value="Unassembled WGS sequence"/>
</dbReference>
<organism evidence="4 5">
    <name type="scientific">Hypholoma sublateritium (strain FD-334 SS-4)</name>
    <dbReference type="NCBI Taxonomy" id="945553"/>
    <lineage>
        <taxon>Eukaryota</taxon>
        <taxon>Fungi</taxon>
        <taxon>Dikarya</taxon>
        <taxon>Basidiomycota</taxon>
        <taxon>Agaricomycotina</taxon>
        <taxon>Agaricomycetes</taxon>
        <taxon>Agaricomycetidae</taxon>
        <taxon>Agaricales</taxon>
        <taxon>Agaricineae</taxon>
        <taxon>Strophariaceae</taxon>
        <taxon>Hypholoma</taxon>
    </lineage>
</organism>
<evidence type="ECO:0000256" key="1">
    <source>
        <dbReference type="SAM" id="MobiDB-lite"/>
    </source>
</evidence>
<evidence type="ECO:0000256" key="3">
    <source>
        <dbReference type="SAM" id="SignalP"/>
    </source>
</evidence>
<proteinExistence type="predicted"/>
<sequence length="246" mass="27132">MHPFSVLFFILHYILLAAAAAAPSSSGSTSIHRNATTSSSHKSSTTIPHHVQTAVTRPITQIPHPPTAIFTFTPGPVHTHTPIPNPTRTPLQAPAVHPQSGQKPISIVFEVLGGLFASALILGFIRCYHNYRKTPGRDRIADILQRHQLQRELEELERNPALLRRHQSLREPAPPYFPRPPSYENPNQRTSMPPVTLGRGEDHPQPDNRSQYSAVSTHSPPSTPPMPERVPLPSPAATSRVHPELS</sequence>
<evidence type="ECO:0000313" key="5">
    <source>
        <dbReference type="Proteomes" id="UP000054270"/>
    </source>
</evidence>
<keyword evidence="2" id="KW-0472">Membrane</keyword>
<dbReference type="EMBL" id="KN817518">
    <property type="protein sequence ID" value="KJA29921.1"/>
    <property type="molecule type" value="Genomic_DNA"/>
</dbReference>